<evidence type="ECO:0000259" key="17">
    <source>
        <dbReference type="Pfam" id="PF05199"/>
    </source>
</evidence>
<evidence type="ECO:0000256" key="9">
    <source>
        <dbReference type="ARBA" id="ARBA00023221"/>
    </source>
</evidence>
<protein>
    <recommendedName>
        <fullName evidence="14">Cholesterol oxidase</fullName>
        <ecNumber evidence="13">1.1.3.6</ecNumber>
        <ecNumber evidence="11">5.3.3.1</ecNumber>
    </recommendedName>
    <alternativeName>
        <fullName evidence="15">Cholesterol isomerase</fullName>
    </alternativeName>
</protein>
<dbReference type="Proteomes" id="UP000005801">
    <property type="component" value="Unassembled WGS sequence"/>
</dbReference>
<dbReference type="Pfam" id="PF05199">
    <property type="entry name" value="GMC_oxred_C"/>
    <property type="match status" value="1"/>
</dbReference>
<dbReference type="Gene3D" id="3.50.50.60">
    <property type="entry name" value="FAD/NAD(P)-binding domain"/>
    <property type="match status" value="2"/>
</dbReference>
<evidence type="ECO:0000256" key="13">
    <source>
        <dbReference type="ARBA" id="ARBA00049723"/>
    </source>
</evidence>
<evidence type="ECO:0000313" key="18">
    <source>
        <dbReference type="EMBL" id="EDM76394.1"/>
    </source>
</evidence>
<evidence type="ECO:0000256" key="10">
    <source>
        <dbReference type="ARBA" id="ARBA00023235"/>
    </source>
</evidence>
<dbReference type="InterPro" id="IPR007867">
    <property type="entry name" value="GMC_OxRtase_C"/>
</dbReference>
<accession>A6GCP2</accession>
<reference evidence="18 19" key="1">
    <citation type="submission" date="2007-06" db="EMBL/GenBank/DDBJ databases">
        <authorList>
            <person name="Shimkets L."/>
            <person name="Ferriera S."/>
            <person name="Johnson J."/>
            <person name="Kravitz S."/>
            <person name="Beeson K."/>
            <person name="Sutton G."/>
            <person name="Rogers Y.-H."/>
            <person name="Friedman R."/>
            <person name="Frazier M."/>
            <person name="Venter J.C."/>
        </authorList>
    </citation>
    <scope>NUCLEOTIDE SEQUENCE [LARGE SCALE GENOMIC DNA]</scope>
    <source>
        <strain evidence="18 19">SIR-1</strain>
    </source>
</reference>
<sequence>MDPVVIAELVVLAAGALGSTEILLRSRAAGLPLSARLGESFSGNSDVLAFGYNNDQRIDGVGAGPRKPSAEHPVGPTITSVIDGRTPERPLGEHFVLQEGALPGCIDAIYSTSLELQARAHGEATDSGLVDAVEERARILRSRLPGGALAGAVANTQTYLGMALDSGAGTLKLDVDEQLRIDWPGVEEEPSIARLHAKLVDATAALGGTFVPNPLWSNRLESSLISVHPLGGCAMAEDAEGGVTNHKGQVFAGDSGARVHPGLYVADGSLMPSPLGVNPLLTISALAERNMALLARERGWTIEYALDHRPSGPPRLPVAPSGVGVRFTERMAGEVDFEASASAGRERSSCAFVLTLSSANLEATLASPTKPMDIAGTVDIPALSPEPLQVSDGHFSLLSDDPEHRATTNMIYAMTLNAEDGRRWRFRGVKYVHDDRGLDLWSDTTTLFVEIHDAQTGALAARGKLHISMADFAKQLRTIDVTGAESRLEALTAQVRFGRFFVGSLFDTYAGVFSRPSVFDPDAPPRVRRNLRADAPTIHYFHTSDGAPLVLTRYRGGGKGPVVLIHGLGVSSGIFTVDTIGTNLVEYLFAHGYDLWLLDFRASIELASAEVPASCDLMATVDLPEGIAEVRRLSGADSVQVIAHCIGATLFYMSALAGKLEGVRAALTSQATPHIDGSRDHRIKSGLRLPAVLESLGFTSLTAYTDKHDGWLDRLYDRALELYPVAREEERGASATARRITFLYSQLYEHDQLNVATHDTLHELFGVANLSCFDQLGAIIRAEHIVDAEGGDVYLPQVGRLALPLRMIHGAENACYLPSGSERSYAWLRQHNDPALYSRVVIPDYGHIDCIFGKDAAEHVYPHILEHLEANL</sequence>
<evidence type="ECO:0000256" key="3">
    <source>
        <dbReference type="ARBA" id="ARBA00022548"/>
    </source>
</evidence>
<evidence type="ECO:0000256" key="7">
    <source>
        <dbReference type="ARBA" id="ARBA00023098"/>
    </source>
</evidence>
<keyword evidence="7" id="KW-0443">Lipid metabolism</keyword>
<dbReference type="InterPro" id="IPR029058">
    <property type="entry name" value="AB_hydrolase_fold"/>
</dbReference>
<evidence type="ECO:0000256" key="2">
    <source>
        <dbReference type="ARBA" id="ARBA00010790"/>
    </source>
</evidence>
<dbReference type="RefSeq" id="WP_006974483.1">
    <property type="nucleotide sequence ID" value="NZ_ABCS01000066.1"/>
</dbReference>
<keyword evidence="19" id="KW-1185">Reference proteome</keyword>
<evidence type="ECO:0000313" key="19">
    <source>
        <dbReference type="Proteomes" id="UP000005801"/>
    </source>
</evidence>
<comment type="cofactor">
    <cofactor evidence="1">
        <name>FAD</name>
        <dbReference type="ChEBI" id="CHEBI:57692"/>
    </cofactor>
</comment>
<dbReference type="EC" id="1.1.3.6" evidence="13"/>
<dbReference type="GO" id="GO:0008203">
    <property type="term" value="P:cholesterol metabolic process"/>
    <property type="evidence" value="ECO:0007669"/>
    <property type="project" value="UniProtKB-KW"/>
</dbReference>
<dbReference type="ESTHER" id="9delt-a6gcp2">
    <property type="family name" value="6_AlphaBeta_hydrolase"/>
</dbReference>
<feature type="domain" description="AB hydrolase-1" evidence="16">
    <location>
        <begin position="561"/>
        <end position="850"/>
    </location>
</feature>
<evidence type="ECO:0000256" key="11">
    <source>
        <dbReference type="ARBA" id="ARBA00038856"/>
    </source>
</evidence>
<dbReference type="AlphaFoldDB" id="A6GCP2"/>
<dbReference type="Pfam" id="PF00561">
    <property type="entry name" value="Abhydrolase_1"/>
    <property type="match status" value="1"/>
</dbReference>
<keyword evidence="3" id="KW-0153">Cholesterol metabolism</keyword>
<keyword evidence="10" id="KW-0413">Isomerase</keyword>
<evidence type="ECO:0000256" key="6">
    <source>
        <dbReference type="ARBA" id="ARBA00023002"/>
    </source>
</evidence>
<evidence type="ECO:0000256" key="4">
    <source>
        <dbReference type="ARBA" id="ARBA00022630"/>
    </source>
</evidence>
<dbReference type="InterPro" id="IPR036188">
    <property type="entry name" value="FAD/NAD-bd_sf"/>
</dbReference>
<comment type="pathway">
    <text evidence="12">Steroid metabolism; cholesterol degradation.</text>
</comment>
<proteinExistence type="inferred from homology"/>
<keyword evidence="9" id="KW-0753">Steroid metabolism</keyword>
<dbReference type="PANTHER" id="PTHR47470">
    <property type="entry name" value="CHOLESTEROL OXIDASE"/>
    <property type="match status" value="1"/>
</dbReference>
<evidence type="ECO:0000256" key="5">
    <source>
        <dbReference type="ARBA" id="ARBA00022827"/>
    </source>
</evidence>
<dbReference type="SUPFAM" id="SSF51905">
    <property type="entry name" value="FAD/NAD(P)-binding domain"/>
    <property type="match status" value="1"/>
</dbReference>
<dbReference type="STRING" id="391625.PPSIR1_07505"/>
<keyword evidence="8" id="KW-1207">Sterol metabolism</keyword>
<evidence type="ECO:0000256" key="12">
    <source>
        <dbReference type="ARBA" id="ARBA00049645"/>
    </source>
</evidence>
<dbReference type="SUPFAM" id="SSF53474">
    <property type="entry name" value="alpha/beta-Hydrolases"/>
    <property type="match status" value="1"/>
</dbReference>
<evidence type="ECO:0000256" key="1">
    <source>
        <dbReference type="ARBA" id="ARBA00001974"/>
    </source>
</evidence>
<dbReference type="OrthoDB" id="337582at2"/>
<gene>
    <name evidence="18" type="ORF">PPSIR1_07505</name>
</gene>
<feature type="domain" description="Glucose-methanol-choline oxidoreductase C-terminal" evidence="17">
    <location>
        <begin position="225"/>
        <end position="287"/>
    </location>
</feature>
<evidence type="ECO:0000256" key="15">
    <source>
        <dbReference type="ARBA" id="ARBA00049778"/>
    </source>
</evidence>
<dbReference type="EMBL" id="ABCS01000066">
    <property type="protein sequence ID" value="EDM76394.1"/>
    <property type="molecule type" value="Genomic_DNA"/>
</dbReference>
<evidence type="ECO:0000259" key="16">
    <source>
        <dbReference type="Pfam" id="PF00561"/>
    </source>
</evidence>
<organism evidence="18 19">
    <name type="scientific">Plesiocystis pacifica SIR-1</name>
    <dbReference type="NCBI Taxonomy" id="391625"/>
    <lineage>
        <taxon>Bacteria</taxon>
        <taxon>Pseudomonadati</taxon>
        <taxon>Myxococcota</taxon>
        <taxon>Polyangia</taxon>
        <taxon>Nannocystales</taxon>
        <taxon>Nannocystaceae</taxon>
        <taxon>Plesiocystis</taxon>
    </lineage>
</organism>
<dbReference type="Gene3D" id="3.40.50.1820">
    <property type="entry name" value="alpha/beta hydrolase"/>
    <property type="match status" value="1"/>
</dbReference>
<evidence type="ECO:0000256" key="8">
    <source>
        <dbReference type="ARBA" id="ARBA00023166"/>
    </source>
</evidence>
<keyword evidence="4" id="KW-0285">Flavoprotein</keyword>
<keyword evidence="6" id="KW-0560">Oxidoreductase</keyword>
<name>A6GCP2_9BACT</name>
<dbReference type="eggNOG" id="COG2303">
    <property type="taxonomic scope" value="Bacteria"/>
</dbReference>
<evidence type="ECO:0000256" key="14">
    <source>
        <dbReference type="ARBA" id="ARBA00049744"/>
    </source>
</evidence>
<comment type="similarity">
    <text evidence="2">Belongs to the GMC oxidoreductase family.</text>
</comment>
<dbReference type="InterPro" id="IPR052542">
    <property type="entry name" value="Cholesterol_Oxidase"/>
</dbReference>
<keyword evidence="5" id="KW-0274">FAD</keyword>
<dbReference type="eggNOG" id="COG2267">
    <property type="taxonomic scope" value="Bacteria"/>
</dbReference>
<dbReference type="InterPro" id="IPR000073">
    <property type="entry name" value="AB_hydrolase_1"/>
</dbReference>
<dbReference type="PANTHER" id="PTHR47470:SF1">
    <property type="entry name" value="FAD-DEPENDENT OXIDOREDUCTASE 2 FAD BINDING DOMAIN-CONTAINING PROTEIN"/>
    <property type="match status" value="1"/>
</dbReference>
<comment type="caution">
    <text evidence="18">The sequence shown here is derived from an EMBL/GenBank/DDBJ whole genome shotgun (WGS) entry which is preliminary data.</text>
</comment>
<dbReference type="EC" id="5.3.3.1" evidence="11"/>
<dbReference type="GO" id="GO:0016995">
    <property type="term" value="F:cholesterol oxidase activity"/>
    <property type="evidence" value="ECO:0007669"/>
    <property type="project" value="UniProtKB-EC"/>
</dbReference>
<dbReference type="GO" id="GO:0004769">
    <property type="term" value="F:steroid Delta-isomerase activity"/>
    <property type="evidence" value="ECO:0007669"/>
    <property type="project" value="UniProtKB-EC"/>
</dbReference>